<sequence length="695" mass="73937">MLFSTSAFAQTAPPTPNPAFLYYCLNEAAVPLNATPSGGGTLRWYTVATGGTFSSTAPTPPTNVAATGSTPLIYYVTQVIGGVESTPRTPITVYVDQKLNLFCDVRTTNSIRFDFANTGQSSYNYSYTVDGGLPITGTHNAPSNFTVSGLNEGQTVVFTLTAVGAKACVTQETASCSTRCSATITTPNFTQIPPICQGDTPPILPATSNNGITGTWSPSVINTATSGTVTYSFTPNSTSFPCANPQTMNITVLPRQTPTFNSIPLTVCQNAIAPILPSNSNNTTPVSGTWSPSTVDTSVLGTVTYTFTPNPGQCVVATPTTATISIIPNVVSPGFTPIAPICIGSTPPTLNTTSPSGVTGIWSPLVINTNSLGTTTYTFTPNPNQCANPQPLSVTIIPKTVTNFAQIAPFCAGDPAPILATTSPNGVSGTWFPANVDNFASASYLFTPNTNECATTQTMNITVNQPISPGFSDFSICSGSTPPILDTTSPSGVTGTWDPPTVDEFNSDSYTFTPDIGQCATQQTIDVTVLPSNVLVDFTWTVTEAFAENQKVTVTAINPGGDYLYQLDDGPFQSSNVFEYVASGTHSITVADQTGCSAPITKTDVMVVNYPKYFTPNNDGYNDSWNISELSSQPYAYIRIFDRYGKFLKQISPNGTGWNGTYNGYYMPADDYWFVIHYLENNIVKEFKSHFSLKR</sequence>
<gene>
    <name evidence="3" type="ORF">BIW12_11445</name>
</gene>
<evidence type="ECO:0000313" key="4">
    <source>
        <dbReference type="Proteomes" id="UP000178198"/>
    </source>
</evidence>
<dbReference type="KEGG" id="fcm:BIW12_11445"/>
<evidence type="ECO:0000256" key="1">
    <source>
        <dbReference type="ARBA" id="ARBA00022729"/>
    </source>
</evidence>
<reference evidence="3 4" key="1">
    <citation type="submission" date="2016-10" db="EMBL/GenBank/DDBJ databases">
        <title>Complete Genome Sequence of Flavobacterium sp. PK15.</title>
        <authorList>
            <person name="Ekwe A."/>
            <person name="Kim S.B."/>
        </authorList>
    </citation>
    <scope>NUCLEOTIDE SEQUENCE [LARGE SCALE GENOMIC DNA]</scope>
    <source>
        <strain evidence="3 4">PK15</strain>
    </source>
</reference>
<organism evidence="3 4">
    <name type="scientific">Flavobacterium commune</name>
    <dbReference type="NCBI Taxonomy" id="1306519"/>
    <lineage>
        <taxon>Bacteria</taxon>
        <taxon>Pseudomonadati</taxon>
        <taxon>Bacteroidota</taxon>
        <taxon>Flavobacteriia</taxon>
        <taxon>Flavobacteriales</taxon>
        <taxon>Flavobacteriaceae</taxon>
        <taxon>Flavobacterium</taxon>
    </lineage>
</organism>
<keyword evidence="1" id="KW-0732">Signal</keyword>
<dbReference type="InterPro" id="IPR014755">
    <property type="entry name" value="Cu-Rt/internalin_Ig-like"/>
</dbReference>
<protein>
    <recommendedName>
        <fullName evidence="2">Ig-like domain-containing protein</fullName>
    </recommendedName>
</protein>
<dbReference type="NCBIfam" id="TIGR04131">
    <property type="entry name" value="Bac_Flav_CTERM"/>
    <property type="match status" value="1"/>
</dbReference>
<proteinExistence type="predicted"/>
<dbReference type="Pfam" id="PF19081">
    <property type="entry name" value="Ig_7"/>
    <property type="match status" value="1"/>
</dbReference>
<dbReference type="EMBL" id="CP017774">
    <property type="protein sequence ID" value="AOZ99992.1"/>
    <property type="molecule type" value="Genomic_DNA"/>
</dbReference>
<dbReference type="AlphaFoldDB" id="A0A1D9PBT8"/>
<dbReference type="STRING" id="1306519.BIW12_11445"/>
<dbReference type="Proteomes" id="UP000178198">
    <property type="component" value="Chromosome"/>
</dbReference>
<dbReference type="Gene3D" id="2.60.40.1220">
    <property type="match status" value="3"/>
</dbReference>
<dbReference type="InterPro" id="IPR026341">
    <property type="entry name" value="T9SS_type_B"/>
</dbReference>
<evidence type="ECO:0000259" key="2">
    <source>
        <dbReference type="Pfam" id="PF19081"/>
    </source>
</evidence>
<keyword evidence="4" id="KW-1185">Reference proteome</keyword>
<feature type="domain" description="Ig-like" evidence="2">
    <location>
        <begin position="22"/>
        <end position="95"/>
    </location>
</feature>
<dbReference type="Pfam" id="PF13585">
    <property type="entry name" value="CHU_C"/>
    <property type="match status" value="1"/>
</dbReference>
<evidence type="ECO:0000313" key="3">
    <source>
        <dbReference type="EMBL" id="AOZ99992.1"/>
    </source>
</evidence>
<name>A0A1D9PBT8_9FLAO</name>
<accession>A0A1D9PBT8</accession>
<dbReference type="InterPro" id="IPR044023">
    <property type="entry name" value="Ig_7"/>
</dbReference>